<keyword evidence="1" id="KW-0812">Transmembrane</keyword>
<keyword evidence="1" id="KW-0472">Membrane</keyword>
<dbReference type="Pfam" id="PF09413">
    <property type="entry name" value="DUF2007"/>
    <property type="match status" value="1"/>
</dbReference>
<dbReference type="RefSeq" id="WP_109838554.1">
    <property type="nucleotide sequence ID" value="NZ_QGKM01000047.1"/>
</dbReference>
<evidence type="ECO:0000313" key="3">
    <source>
        <dbReference type="EMBL" id="PWQ95108.1"/>
    </source>
</evidence>
<evidence type="ECO:0000313" key="4">
    <source>
        <dbReference type="Proteomes" id="UP000245539"/>
    </source>
</evidence>
<evidence type="ECO:0000259" key="2">
    <source>
        <dbReference type="Pfam" id="PF09413"/>
    </source>
</evidence>
<sequence length="192" mass="21512">MNVVVSTHTVAMDAHIVKGRLEAEGIPATLEDDQYITMDWFLSSELGGVKVSVPEAFVDEAIEILELTDNDEYQISKLDSEALPEAVAADFIPEVPMRCPKCDSYKISKLEWMRNLSLIVLYFFQSPLAFSQRYYSCDDCGHVFRSDKGVFSSASRSIVFVLSLLLAMFMVFVLFFLAPTTAITSHDRTALT</sequence>
<reference evidence="3 4" key="1">
    <citation type="submission" date="2018-05" db="EMBL/GenBank/DDBJ databases">
        <title>Leucothrix arctica sp. nov., isolated from Arctic seawater.</title>
        <authorList>
            <person name="Choi A."/>
            <person name="Baek K."/>
        </authorList>
    </citation>
    <scope>NUCLEOTIDE SEQUENCE [LARGE SCALE GENOMIC DNA]</scope>
    <source>
        <strain evidence="3 4">JCM 18388</strain>
    </source>
</reference>
<protein>
    <recommendedName>
        <fullName evidence="2">DUF2007 domain-containing protein</fullName>
    </recommendedName>
</protein>
<keyword evidence="4" id="KW-1185">Reference proteome</keyword>
<dbReference type="AlphaFoldDB" id="A0A317C9A4"/>
<proteinExistence type="predicted"/>
<dbReference type="InterPro" id="IPR018551">
    <property type="entry name" value="DUF2007"/>
</dbReference>
<organism evidence="3 4">
    <name type="scientific">Leucothrix pacifica</name>
    <dbReference type="NCBI Taxonomy" id="1247513"/>
    <lineage>
        <taxon>Bacteria</taxon>
        <taxon>Pseudomonadati</taxon>
        <taxon>Pseudomonadota</taxon>
        <taxon>Gammaproteobacteria</taxon>
        <taxon>Thiotrichales</taxon>
        <taxon>Thiotrichaceae</taxon>
        <taxon>Leucothrix</taxon>
    </lineage>
</organism>
<dbReference type="EMBL" id="QGKM01000047">
    <property type="protein sequence ID" value="PWQ95108.1"/>
    <property type="molecule type" value="Genomic_DNA"/>
</dbReference>
<keyword evidence="1" id="KW-1133">Transmembrane helix</keyword>
<evidence type="ECO:0000256" key="1">
    <source>
        <dbReference type="SAM" id="Phobius"/>
    </source>
</evidence>
<dbReference type="Proteomes" id="UP000245539">
    <property type="component" value="Unassembled WGS sequence"/>
</dbReference>
<name>A0A317C9A4_9GAMM</name>
<gene>
    <name evidence="3" type="ORF">DKW60_15410</name>
</gene>
<accession>A0A317C9A4</accession>
<dbReference type="OrthoDB" id="8480302at2"/>
<feature type="transmembrane region" description="Helical" evidence="1">
    <location>
        <begin position="155"/>
        <end position="178"/>
    </location>
</feature>
<feature type="domain" description="DUF2007" evidence="2">
    <location>
        <begin position="7"/>
        <end position="66"/>
    </location>
</feature>
<comment type="caution">
    <text evidence="3">The sequence shown here is derived from an EMBL/GenBank/DDBJ whole genome shotgun (WGS) entry which is preliminary data.</text>
</comment>